<dbReference type="Gene3D" id="2.60.120.260">
    <property type="entry name" value="Galactose-binding domain-like"/>
    <property type="match status" value="1"/>
</dbReference>
<accession>A0A1G6TLR4</accession>
<gene>
    <name evidence="1" type="ORF">SAMN05421872_107101</name>
</gene>
<dbReference type="SUPFAM" id="SSF49785">
    <property type="entry name" value="Galactose-binding domain-like"/>
    <property type="match status" value="1"/>
</dbReference>
<dbReference type="Gene3D" id="2.60.40.10">
    <property type="entry name" value="Immunoglobulins"/>
    <property type="match status" value="1"/>
</dbReference>
<dbReference type="STRING" id="1045774.SAMN05421872_107101"/>
<keyword evidence="2" id="KW-1185">Reference proteome</keyword>
<dbReference type="PANTHER" id="PTHR36848">
    <property type="entry name" value="DNA-BINDING PROTEIN (PUTATIVE SECRETED PROTEIN)-RELATED"/>
    <property type="match status" value="1"/>
</dbReference>
<dbReference type="PANTHER" id="PTHR36848:SF2">
    <property type="entry name" value="SECRETED PROTEIN"/>
    <property type="match status" value="1"/>
</dbReference>
<dbReference type="InterPro" id="IPR008979">
    <property type="entry name" value="Galactose-bd-like_sf"/>
</dbReference>
<dbReference type="EMBL" id="FMZM01000007">
    <property type="protein sequence ID" value="SDD29265.1"/>
    <property type="molecule type" value="Genomic_DNA"/>
</dbReference>
<reference evidence="1 2" key="1">
    <citation type="submission" date="2016-10" db="EMBL/GenBank/DDBJ databases">
        <authorList>
            <person name="de Groot N.N."/>
        </authorList>
    </citation>
    <scope>NUCLEOTIDE SEQUENCE [LARGE SCALE GENOMIC DNA]</scope>
    <source>
        <strain evidence="1 2">CGMCC 4.6858</strain>
    </source>
</reference>
<dbReference type="GO" id="GO:0005975">
    <property type="term" value="P:carbohydrate metabolic process"/>
    <property type="evidence" value="ECO:0007669"/>
    <property type="project" value="UniProtKB-ARBA"/>
</dbReference>
<dbReference type="Pfam" id="PF17132">
    <property type="entry name" value="Glyco_hydro_106"/>
    <property type="match status" value="1"/>
</dbReference>
<evidence type="ECO:0000313" key="2">
    <source>
        <dbReference type="Proteomes" id="UP000199034"/>
    </source>
</evidence>
<name>A0A1G6TLR4_9ACTN</name>
<dbReference type="AlphaFoldDB" id="A0A1G6TLR4"/>
<proteinExistence type="predicted"/>
<dbReference type="InterPro" id="IPR013783">
    <property type="entry name" value="Ig-like_fold"/>
</dbReference>
<dbReference type="Proteomes" id="UP000199034">
    <property type="component" value="Unassembled WGS sequence"/>
</dbReference>
<protein>
    <submittedName>
        <fullName evidence="1">Alpha-L-rhamnosidase</fullName>
    </submittedName>
</protein>
<evidence type="ECO:0000313" key="1">
    <source>
        <dbReference type="EMBL" id="SDD29265.1"/>
    </source>
</evidence>
<sequence length="1037" mass="111136">MTPESIQQQVSQMKEAGAGGFEANFLVGEVTAGGKMPGYVPAQHGFGTSEFTRAWTQLFEEGRKQGMLVDHLYTPGWSAGIQGLSPDEPGTAKELVYGSVYLDAGQSFSGAVPTRALPGGVTKRVLEGVVAYRCETNCAGTGVPTLDPDSAVDLTATVSGTNLAYTAPAASGRYVIVAAWSQGTGQTIRLADTATPSFMVDHYGAAGARAIIDYWEENILDPDLRAAMRASGGSLFFDSLEINRYGQEVRHWTDDFLDEFRERRGYSLRPYIATLSTADHLTLASKPLFEFSGGVGKRVREDYLQTLGELFNENHIGLLKDWAATYDMTIRGQAYVDWGPGAINRTDAAIALDIPEQEANNRTDAERPLFSVEESDAWRQISSAKSQVGGNRISYEAGTFGRADGLARASLVARINSQFALGMNEVIYHGWPDQSPGASNQWPGFFPFAKQAPENYGIQVPMFEDDKTINTYVGRMQNVLRRGTLANDVAVYWDGIGRSTYDDDGLSNAGYTYGFMNSTLVTDPSASLDDGRLTKLGYRALVIDGTSTSAPLDLAAAKRILGWARSGFPIVVVGDLAPRVRGYRPGQDGAIQKVLNDLLAENSVTTVPSHTRVPRALARAGVTASASYDAPLVTLHRKAANSDYYYLFNEDTKQTATTVTLQGDGQPYRYDAWSGSVTPIAEYTRTPSGVQIEVDLATGTGELVAMTRGNEDTPAKACAVNVTRTSADEVRAEADALTVRADAAGSYVSTLSDGSSVTTSIPSVGAPIRPSTWKLAVTSWTGGPGGPNDTLKTPLAARDVTTKTDGTLPSWQEIAGLEKVSGTATYTTTIDTGAGWTGGAGAHLDLGTVLGTAQVTVNGQRLDPVDQVTQHRVDLGDHLKAGTNQVVIHIATPVYNAGLDSSDAYGLVGPVIVQPYGAAKLTTACDTFTPPTQPPAAQPKQASKVKLKVNAHVQVRGASRRIRATTTVTARQDMSGKVVFRIAGRKVTRTLNAKNTATFRLPKGLKVGRHALRVHYLGDRSTKPAKSRKIWIRVSKR</sequence>
<dbReference type="InterPro" id="IPR053161">
    <property type="entry name" value="Ulvan_degrading_GH"/>
</dbReference>
<organism evidence="1 2">
    <name type="scientific">Nocardioides lianchengensis</name>
    <dbReference type="NCBI Taxonomy" id="1045774"/>
    <lineage>
        <taxon>Bacteria</taxon>
        <taxon>Bacillati</taxon>
        <taxon>Actinomycetota</taxon>
        <taxon>Actinomycetes</taxon>
        <taxon>Propionibacteriales</taxon>
        <taxon>Nocardioidaceae</taxon>
        <taxon>Nocardioides</taxon>
    </lineage>
</organism>